<dbReference type="AlphaFoldDB" id="A0A1G8L1L0"/>
<reference evidence="2 3" key="1">
    <citation type="submission" date="2016-10" db="EMBL/GenBank/DDBJ databases">
        <authorList>
            <person name="de Groot N.N."/>
        </authorList>
    </citation>
    <scope>NUCLEOTIDE SEQUENCE [LARGE SCALE GENOMIC DNA]</scope>
    <source>
        <strain evidence="2 3">DSM 44892</strain>
    </source>
</reference>
<evidence type="ECO:0000313" key="2">
    <source>
        <dbReference type="EMBL" id="SDI49528.1"/>
    </source>
</evidence>
<dbReference type="InterPro" id="IPR008136">
    <property type="entry name" value="CinA_C"/>
</dbReference>
<protein>
    <submittedName>
        <fullName evidence="2">Nicotinamide-nucleotide amidase</fullName>
    </submittedName>
</protein>
<dbReference type="Gene3D" id="3.90.950.20">
    <property type="entry name" value="CinA-like"/>
    <property type="match status" value="1"/>
</dbReference>
<keyword evidence="3" id="KW-1185">Reference proteome</keyword>
<dbReference type="Proteomes" id="UP000183263">
    <property type="component" value="Unassembled WGS sequence"/>
</dbReference>
<dbReference type="NCBIfam" id="TIGR00199">
    <property type="entry name" value="PncC_domain"/>
    <property type="match status" value="1"/>
</dbReference>
<proteinExistence type="predicted"/>
<dbReference type="InterPro" id="IPR036653">
    <property type="entry name" value="CinA-like_C"/>
</dbReference>
<dbReference type="Pfam" id="PF02464">
    <property type="entry name" value="CinA"/>
    <property type="match status" value="1"/>
</dbReference>
<accession>A0A1G8L1L0</accession>
<sequence length="164" mass="16748">MADSETADTELGALAESVSRVAIDAGLQIATAESLTGGRLAAALAASAHSSRWFRGGIVAYSSEVKHTLLRVPAGPVVCEDAAAAMAETTAELLGADLTLSVTGAGGPDPQDGCPPGTVWFGVHAPGRDHTEVHRYDGEPAHVVEVTVRHALELLLSHCSEGSA</sequence>
<dbReference type="OrthoDB" id="1253990at2"/>
<dbReference type="SUPFAM" id="SSF142433">
    <property type="entry name" value="CinA-like"/>
    <property type="match status" value="1"/>
</dbReference>
<organism evidence="2 3">
    <name type="scientific">Rhodococcus triatomae</name>
    <dbReference type="NCBI Taxonomy" id="300028"/>
    <lineage>
        <taxon>Bacteria</taxon>
        <taxon>Bacillati</taxon>
        <taxon>Actinomycetota</taxon>
        <taxon>Actinomycetes</taxon>
        <taxon>Mycobacteriales</taxon>
        <taxon>Nocardiaceae</taxon>
        <taxon>Rhodococcus</taxon>
    </lineage>
</organism>
<dbReference type="RefSeq" id="WP_072738600.1">
    <property type="nucleotide sequence ID" value="NZ_CP048813.1"/>
</dbReference>
<gene>
    <name evidence="2" type="ORF">SAMN05444695_10832</name>
</gene>
<evidence type="ECO:0000313" key="3">
    <source>
        <dbReference type="Proteomes" id="UP000183263"/>
    </source>
</evidence>
<feature type="domain" description="CinA C-terminal" evidence="1">
    <location>
        <begin position="13"/>
        <end position="157"/>
    </location>
</feature>
<evidence type="ECO:0000259" key="1">
    <source>
        <dbReference type="Pfam" id="PF02464"/>
    </source>
</evidence>
<name>A0A1G8L1L0_9NOCA</name>
<dbReference type="EMBL" id="FNDN01000008">
    <property type="protein sequence ID" value="SDI49528.1"/>
    <property type="molecule type" value="Genomic_DNA"/>
</dbReference>